<dbReference type="Proteomes" id="UP000252355">
    <property type="component" value="Unassembled WGS sequence"/>
</dbReference>
<name>A0A367ZSQ3_9BACT</name>
<gene>
    <name evidence="5" type="ORF">OZSIB_3117</name>
</gene>
<dbReference type="PANTHER" id="PTHR10357">
    <property type="entry name" value="ALPHA-AMYLASE FAMILY MEMBER"/>
    <property type="match status" value="1"/>
</dbReference>
<dbReference type="GO" id="GO:0016798">
    <property type="term" value="F:hydrolase activity, acting on glycosyl bonds"/>
    <property type="evidence" value="ECO:0007669"/>
    <property type="project" value="UniProtKB-KW"/>
</dbReference>
<protein>
    <submittedName>
        <fullName evidence="5">Alpha amylase, GH13 family</fullName>
    </submittedName>
</protein>
<dbReference type="InterPro" id="IPR045857">
    <property type="entry name" value="O16G_dom_2"/>
</dbReference>
<dbReference type="Gene3D" id="3.20.20.80">
    <property type="entry name" value="Glycosidases"/>
    <property type="match status" value="1"/>
</dbReference>
<proteinExistence type="predicted"/>
<dbReference type="SUPFAM" id="SSF51445">
    <property type="entry name" value="(Trans)glycosidases"/>
    <property type="match status" value="1"/>
</dbReference>
<dbReference type="InterPro" id="IPR006047">
    <property type="entry name" value="GH13_cat_dom"/>
</dbReference>
<dbReference type="InterPro" id="IPR017853">
    <property type="entry name" value="GH"/>
</dbReference>
<dbReference type="Gene3D" id="2.60.40.1180">
    <property type="entry name" value="Golgi alpha-mannosidase II"/>
    <property type="match status" value="1"/>
</dbReference>
<evidence type="ECO:0000313" key="6">
    <source>
        <dbReference type="Proteomes" id="UP000252355"/>
    </source>
</evidence>
<feature type="signal peptide" evidence="3">
    <location>
        <begin position="1"/>
        <end position="22"/>
    </location>
</feature>
<dbReference type="EMBL" id="QOQW01000006">
    <property type="protein sequence ID" value="RCK80371.1"/>
    <property type="molecule type" value="Genomic_DNA"/>
</dbReference>
<dbReference type="CDD" id="cd11338">
    <property type="entry name" value="AmyAc_CMD"/>
    <property type="match status" value="1"/>
</dbReference>
<comment type="caution">
    <text evidence="5">The sequence shown here is derived from an EMBL/GenBank/DDBJ whole genome shotgun (WGS) entry which is preliminary data.</text>
</comment>
<reference evidence="5 6" key="1">
    <citation type="submission" date="2018-05" db="EMBL/GenBank/DDBJ databases">
        <title>A metagenomic window into the 2 km-deep terrestrial subsurface aquifer revealed taxonomically and functionally diverse microbial community comprising novel uncultured bacterial lineages.</title>
        <authorList>
            <person name="Kadnikov V.V."/>
            <person name="Mardanov A.V."/>
            <person name="Beletsky A.V."/>
            <person name="Banks D."/>
            <person name="Pimenov N.V."/>
            <person name="Frank Y.A."/>
            <person name="Karnachuk O.V."/>
            <person name="Ravin N.V."/>
        </authorList>
    </citation>
    <scope>NUCLEOTIDE SEQUENCE [LARGE SCALE GENOMIC DNA]</scope>
    <source>
        <strain evidence="5">BY5</strain>
    </source>
</reference>
<evidence type="ECO:0000259" key="4">
    <source>
        <dbReference type="SMART" id="SM00642"/>
    </source>
</evidence>
<feature type="domain" description="Glycosyl hydrolase family 13 catalytic" evidence="4">
    <location>
        <begin position="57"/>
        <end position="428"/>
    </location>
</feature>
<dbReference type="InterPro" id="IPR013780">
    <property type="entry name" value="Glyco_hydro_b"/>
</dbReference>
<dbReference type="AlphaFoldDB" id="A0A367ZSQ3"/>
<keyword evidence="3" id="KW-0732">Signal</keyword>
<sequence>MPFQAAKLVLTGVMLLMTIHLAAAEPDRGLMNRYDVARDAELRERAADWRNGAIVYQILVDRFAPPGDPQAKARFYQPPRVLKAWSELPRGGPFLEAAQVWAHEIEFWGGDLAGLQSRLDYLQQLGVEVVYLNPIFESFTNHKYDAWDYHKVDPAYGTREDLARLADDLHRRGMRLVLDGVFNHMGRQSPMFQDALTNPNSPWRDFFQMTPANGRGYVGWLDVPNLPELKLENPAVRDWLFGRDDSVVQSYLRREGIDGWRLDVAFDLGFRYLHDLTQAAHTAKPGSLVIGEIWNYPEEWHPSVDGVMNMHGRQILIRMLEGKLDPRLAAEMWETLIADAGMQHILKTWLVLDNHDTPRLATLLPEDWQQRMARVLQFTLPGSVCLYYGSEVGMTGGRDPEMRAPMRWDLVAAEPPLWRFHRDLIALRKREPALRYGDFRRLPAARTFAFLRRTNVVRQTVLVVANPGPRAVQEFIQVRDSKLMDVTHLQDQLSDQRCTVYSGCLDVKVPARTVLVLKPVTDPLPKGYNRYDRIY</sequence>
<dbReference type="Pfam" id="PF00128">
    <property type="entry name" value="Alpha-amylase"/>
    <property type="match status" value="1"/>
</dbReference>
<organism evidence="5 6">
    <name type="scientific">Candidatus Ozemobacter sibiricus</name>
    <dbReference type="NCBI Taxonomy" id="2268124"/>
    <lineage>
        <taxon>Bacteria</taxon>
        <taxon>Candidatus Ozemobacteria</taxon>
        <taxon>Candidatus Ozemobacterales</taxon>
        <taxon>Candidatus Ozemobacteraceae</taxon>
        <taxon>Candidatus Ozemobacter</taxon>
    </lineage>
</organism>
<evidence type="ECO:0000256" key="2">
    <source>
        <dbReference type="ARBA" id="ARBA00023295"/>
    </source>
</evidence>
<dbReference type="PANTHER" id="PTHR10357:SF210">
    <property type="entry name" value="MALTODEXTRIN GLUCOSIDASE"/>
    <property type="match status" value="1"/>
</dbReference>
<feature type="chain" id="PRO_5016959522" evidence="3">
    <location>
        <begin position="23"/>
        <end position="535"/>
    </location>
</feature>
<dbReference type="Gene3D" id="3.90.400.10">
    <property type="entry name" value="Oligo-1,6-glucosidase, Domain 2"/>
    <property type="match status" value="1"/>
</dbReference>
<accession>A0A367ZSQ3</accession>
<dbReference type="SMART" id="SM00642">
    <property type="entry name" value="Aamy"/>
    <property type="match status" value="1"/>
</dbReference>
<keyword evidence="1" id="KW-0378">Hydrolase</keyword>
<evidence type="ECO:0000313" key="5">
    <source>
        <dbReference type="EMBL" id="RCK80371.1"/>
    </source>
</evidence>
<evidence type="ECO:0000256" key="1">
    <source>
        <dbReference type="ARBA" id="ARBA00022801"/>
    </source>
</evidence>
<dbReference type="GO" id="GO:0005975">
    <property type="term" value="P:carbohydrate metabolic process"/>
    <property type="evidence" value="ECO:0007669"/>
    <property type="project" value="InterPro"/>
</dbReference>
<keyword evidence="2" id="KW-0326">Glycosidase</keyword>
<evidence type="ECO:0000256" key="3">
    <source>
        <dbReference type="SAM" id="SignalP"/>
    </source>
</evidence>